<name>A0A644Y1V8_9ZZZZ</name>
<reference evidence="1" key="1">
    <citation type="submission" date="2019-08" db="EMBL/GenBank/DDBJ databases">
        <authorList>
            <person name="Kucharzyk K."/>
            <person name="Murdoch R.W."/>
            <person name="Higgins S."/>
            <person name="Loffler F."/>
        </authorList>
    </citation>
    <scope>NUCLEOTIDE SEQUENCE</scope>
</reference>
<organism evidence="1">
    <name type="scientific">bioreactor metagenome</name>
    <dbReference type="NCBI Taxonomy" id="1076179"/>
    <lineage>
        <taxon>unclassified sequences</taxon>
        <taxon>metagenomes</taxon>
        <taxon>ecological metagenomes</taxon>
    </lineage>
</organism>
<accession>A0A644Y1V8</accession>
<comment type="caution">
    <text evidence="1">The sequence shown here is derived from an EMBL/GenBank/DDBJ whole genome shotgun (WGS) entry which is preliminary data.</text>
</comment>
<gene>
    <name evidence="1" type="ORF">SDC9_68960</name>
</gene>
<dbReference type="AntiFam" id="ANF00142">
    <property type="entry name" value="Shadow ORF (opposite yadG)"/>
</dbReference>
<dbReference type="AlphaFoldDB" id="A0A644Y1V8"/>
<sequence>MLVPYPREPDALLLHLILVGREDCCVRSIGDDAAGCIEQYKPFGECQHMINFVFHNDDRFVLADLLQDLPDRFRPFRIEHGGGLIQKEHLRIQGQHRGDRQPLLHPARKACDGDMAVRQFQAYLPERKVYFGSHLFAWNREIFEHESELLINVGHAELSVRVLENIAPGSRRHKLIGLHRHFDRLRNQPAQNLQQRGFAAAGWPQKQHFFAFSDRKGKVPEQQLGIAGKFQFQFLHIRLPLHFRHPP</sequence>
<protein>
    <submittedName>
        <fullName evidence="1">Uncharacterized protein</fullName>
    </submittedName>
</protein>
<dbReference type="EMBL" id="VSSQ01003824">
    <property type="protein sequence ID" value="MPM22505.1"/>
    <property type="molecule type" value="Genomic_DNA"/>
</dbReference>
<evidence type="ECO:0000313" key="1">
    <source>
        <dbReference type="EMBL" id="MPM22505.1"/>
    </source>
</evidence>
<proteinExistence type="predicted"/>
<dbReference type="AntiFam" id="ANF00095">
    <property type="entry name" value="Shadow ORF (opposite ABC transporters)"/>
</dbReference>